<dbReference type="InterPro" id="IPR005479">
    <property type="entry name" value="CPAse_ATP-bd"/>
</dbReference>
<dbReference type="Proteomes" id="UP000545588">
    <property type="component" value="Unassembled WGS sequence"/>
</dbReference>
<dbReference type="FunFam" id="3.40.50.20:FF:000010">
    <property type="entry name" value="Propionyl-CoA carboxylase subunit alpha"/>
    <property type="match status" value="1"/>
</dbReference>
<dbReference type="Pfam" id="PF02786">
    <property type="entry name" value="CPSase_L_D2"/>
    <property type="match status" value="1"/>
</dbReference>
<accession>A0A6V7RTF6</accession>
<dbReference type="PROSITE" id="PS50975">
    <property type="entry name" value="ATP_GRASP"/>
    <property type="match status" value="1"/>
</dbReference>
<dbReference type="EMBL" id="CAJEWA010000007">
    <property type="protein sequence ID" value="CAD2081517.1"/>
    <property type="molecule type" value="Genomic_DNA"/>
</dbReference>
<dbReference type="EMBL" id="JACHFF010000004">
    <property type="protein sequence ID" value="MBB6424200.1"/>
    <property type="molecule type" value="Genomic_DNA"/>
</dbReference>
<dbReference type="PANTHER" id="PTHR48095:SF2">
    <property type="entry name" value="BIOTIN CARBOXYLASE, CHLOROPLASTIC"/>
    <property type="match status" value="1"/>
</dbReference>
<dbReference type="NCBIfam" id="NF006367">
    <property type="entry name" value="PRK08591.1"/>
    <property type="match status" value="1"/>
</dbReference>
<reference evidence="11 13" key="1">
    <citation type="submission" date="2020-07" db="EMBL/GenBank/DDBJ databases">
        <authorList>
            <person name="Criscuolo A."/>
        </authorList>
    </citation>
    <scope>NUCLEOTIDE SEQUENCE [LARGE SCALE GENOMIC DNA]</scope>
    <source>
        <strain evidence="11">CIP111751</strain>
    </source>
</reference>
<dbReference type="GO" id="GO:0004075">
    <property type="term" value="F:biotin carboxylase activity"/>
    <property type="evidence" value="ECO:0007669"/>
    <property type="project" value="UniProtKB-EC"/>
</dbReference>
<dbReference type="InterPro" id="IPR011761">
    <property type="entry name" value="ATP-grasp"/>
</dbReference>
<evidence type="ECO:0000313" key="13">
    <source>
        <dbReference type="Proteomes" id="UP000534001"/>
    </source>
</evidence>
<gene>
    <name evidence="11" type="primary">accC</name>
    <name evidence="12" type="ORF">HNR41_002186</name>
    <name evidence="11" type="ORF">JEOCOQ751_01991</name>
</gene>
<keyword evidence="6" id="KW-0092">Biotin</keyword>
<feature type="domain" description="ATP-grasp" evidence="9">
    <location>
        <begin position="119"/>
        <end position="317"/>
    </location>
</feature>
<evidence type="ECO:0000313" key="14">
    <source>
        <dbReference type="Proteomes" id="UP000545588"/>
    </source>
</evidence>
<evidence type="ECO:0000313" key="12">
    <source>
        <dbReference type="EMBL" id="MBB6424200.1"/>
    </source>
</evidence>
<protein>
    <recommendedName>
        <fullName evidence="2">biotin carboxylase</fullName>
        <ecNumber evidence="2">6.3.4.14</ecNumber>
    </recommendedName>
</protein>
<evidence type="ECO:0000256" key="3">
    <source>
        <dbReference type="ARBA" id="ARBA00022598"/>
    </source>
</evidence>
<keyword evidence="3 12" id="KW-0436">Ligase</keyword>
<evidence type="ECO:0000313" key="11">
    <source>
        <dbReference type="EMBL" id="CAD2081517.1"/>
    </source>
</evidence>
<dbReference type="SMART" id="SM00878">
    <property type="entry name" value="Biotin_carb_C"/>
    <property type="match status" value="1"/>
</dbReference>
<dbReference type="GO" id="GO:0005524">
    <property type="term" value="F:ATP binding"/>
    <property type="evidence" value="ECO:0007669"/>
    <property type="project" value="UniProtKB-UniRule"/>
</dbReference>
<dbReference type="InterPro" id="IPR005482">
    <property type="entry name" value="Biotin_COase_C"/>
</dbReference>
<evidence type="ECO:0000256" key="2">
    <source>
        <dbReference type="ARBA" id="ARBA00013263"/>
    </source>
</evidence>
<evidence type="ECO:0000259" key="10">
    <source>
        <dbReference type="PROSITE" id="PS50979"/>
    </source>
</evidence>
<keyword evidence="14" id="KW-1185">Reference proteome</keyword>
<dbReference type="PANTHER" id="PTHR48095">
    <property type="entry name" value="PYRUVATE CARBOXYLASE SUBUNIT A"/>
    <property type="match status" value="1"/>
</dbReference>
<sequence>MRKVLIANRGEIAVRIIRTLKEMNIASVAVYSSGDKDSLHVALADEAYCIGGPKSADSYLNIDNILQAALMSKADAVHPGYGFLSETPEFAERTEELGLIFIGPSPETMAKMGNKSMARQTMEGAGVPVIPGSDGIVESKAEVKELAAEIKYPVVIKAVSGGGGKGMRFAHSDEDVDKLYDEAKKEARSSFNDDRLYVEKYIPEARHIEIQVIGDGRGGAIHLFERDCSIQRNNQKLLEEAPATILSDSERAEITETTRQAVAKLNYRGAGTIEYLYVAEEKRFYFIEMNTRVQVEHTVSEEVTGIDIIKAQINVAFNSEIGISQEEVKLSGHAVEARLNAEDPENRFMPSPGKIEKLHFGQGRNVRVDTHIYHGYSIPPYYDSMIAKVIVKADNREDALFKLKLVLGETVIEPIKTNLDFQYYLLGHPKVLANDYDIKFIHIENIIK</sequence>
<proteinExistence type="predicted"/>
<evidence type="ECO:0000256" key="1">
    <source>
        <dbReference type="ARBA" id="ARBA00003761"/>
    </source>
</evidence>
<evidence type="ECO:0000256" key="6">
    <source>
        <dbReference type="ARBA" id="ARBA00023267"/>
    </source>
</evidence>
<dbReference type="InterPro" id="IPR005481">
    <property type="entry name" value="BC-like_N"/>
</dbReference>
<dbReference type="SUPFAM" id="SSF52440">
    <property type="entry name" value="PreATP-grasp domain"/>
    <property type="match status" value="1"/>
</dbReference>
<dbReference type="FunFam" id="3.30.1490.20:FF:000018">
    <property type="entry name" value="Biotin carboxylase"/>
    <property type="match status" value="1"/>
</dbReference>
<organism evidence="11 13">
    <name type="scientific">Jeotgalicoccus coquinae</name>
    <dbReference type="NCBI Taxonomy" id="709509"/>
    <lineage>
        <taxon>Bacteria</taxon>
        <taxon>Bacillati</taxon>
        <taxon>Bacillota</taxon>
        <taxon>Bacilli</taxon>
        <taxon>Bacillales</taxon>
        <taxon>Staphylococcaceae</taxon>
        <taxon>Jeotgalicoccus</taxon>
    </lineage>
</organism>
<evidence type="ECO:0000256" key="8">
    <source>
        <dbReference type="PROSITE-ProRule" id="PRU00409"/>
    </source>
</evidence>
<comment type="function">
    <text evidence="1">This protein is a component of the acetyl coenzyme A carboxylase complex; first, biotin carboxylase catalyzes the carboxylation of the carrier protein and then the transcarboxylase transfers the carboxyl group to form malonyl-CoA.</text>
</comment>
<keyword evidence="4 8" id="KW-0547">Nucleotide-binding</keyword>
<dbReference type="SUPFAM" id="SSF56059">
    <property type="entry name" value="Glutathione synthetase ATP-binding domain-like"/>
    <property type="match status" value="1"/>
</dbReference>
<dbReference type="Gene3D" id="3.30.470.20">
    <property type="entry name" value="ATP-grasp fold, B domain"/>
    <property type="match status" value="1"/>
</dbReference>
<dbReference type="InterPro" id="IPR051602">
    <property type="entry name" value="ACC_Biotin_Carboxylase"/>
</dbReference>
<evidence type="ECO:0000256" key="7">
    <source>
        <dbReference type="ARBA" id="ARBA00048600"/>
    </source>
</evidence>
<evidence type="ECO:0000256" key="4">
    <source>
        <dbReference type="ARBA" id="ARBA00022741"/>
    </source>
</evidence>
<dbReference type="PROSITE" id="PS50979">
    <property type="entry name" value="BC"/>
    <property type="match status" value="1"/>
</dbReference>
<keyword evidence="5 8" id="KW-0067">ATP-binding</keyword>
<evidence type="ECO:0000259" key="9">
    <source>
        <dbReference type="PROSITE" id="PS50975"/>
    </source>
</evidence>
<dbReference type="Pfam" id="PF00289">
    <property type="entry name" value="Biotin_carb_N"/>
    <property type="match status" value="1"/>
</dbReference>
<comment type="catalytic activity">
    <reaction evidence="7">
        <text>N(6)-biotinyl-L-lysyl-[protein] + hydrogencarbonate + ATP = N(6)-carboxybiotinyl-L-lysyl-[protein] + ADP + phosphate + H(+)</text>
        <dbReference type="Rhea" id="RHEA:13501"/>
        <dbReference type="Rhea" id="RHEA-COMP:10505"/>
        <dbReference type="Rhea" id="RHEA-COMP:10506"/>
        <dbReference type="ChEBI" id="CHEBI:15378"/>
        <dbReference type="ChEBI" id="CHEBI:17544"/>
        <dbReference type="ChEBI" id="CHEBI:30616"/>
        <dbReference type="ChEBI" id="CHEBI:43474"/>
        <dbReference type="ChEBI" id="CHEBI:83144"/>
        <dbReference type="ChEBI" id="CHEBI:83145"/>
        <dbReference type="ChEBI" id="CHEBI:456216"/>
        <dbReference type="EC" id="6.3.4.14"/>
    </reaction>
</comment>
<name>A0A6V7RTF6_9STAP</name>
<dbReference type="EC" id="6.3.4.14" evidence="2"/>
<evidence type="ECO:0000256" key="5">
    <source>
        <dbReference type="ARBA" id="ARBA00022840"/>
    </source>
</evidence>
<comment type="caution">
    <text evidence="11">The sequence shown here is derived from an EMBL/GenBank/DDBJ whole genome shotgun (WGS) entry which is preliminary data.</text>
</comment>
<dbReference type="InterPro" id="IPR011054">
    <property type="entry name" value="Rudment_hybrid_motif"/>
</dbReference>
<dbReference type="InterPro" id="IPR016185">
    <property type="entry name" value="PreATP-grasp_dom_sf"/>
</dbReference>
<dbReference type="PROSITE" id="PS00867">
    <property type="entry name" value="CPSASE_2"/>
    <property type="match status" value="1"/>
</dbReference>
<feature type="domain" description="Biotin carboxylation" evidence="10">
    <location>
        <begin position="1"/>
        <end position="446"/>
    </location>
</feature>
<dbReference type="AlphaFoldDB" id="A0A6V7RTF6"/>
<dbReference type="RefSeq" id="WP_184284547.1">
    <property type="nucleotide sequence ID" value="NZ_BMCO01000004.1"/>
</dbReference>
<dbReference type="Proteomes" id="UP000534001">
    <property type="component" value="Unassembled WGS sequence"/>
</dbReference>
<reference evidence="12 14" key="2">
    <citation type="submission" date="2020-08" db="EMBL/GenBank/DDBJ databases">
        <title>Genomic Encyclopedia of Type Strains, Phase IV (KMG-IV): sequencing the most valuable type-strain genomes for metagenomic binning, comparative biology and taxonomic classification.</title>
        <authorList>
            <person name="Goeker M."/>
        </authorList>
    </citation>
    <scope>NUCLEOTIDE SEQUENCE [LARGE SCALE GENOMIC DNA]</scope>
    <source>
        <strain evidence="12 14">DSM 22419</strain>
    </source>
</reference>
<dbReference type="GO" id="GO:0046872">
    <property type="term" value="F:metal ion binding"/>
    <property type="evidence" value="ECO:0007669"/>
    <property type="project" value="InterPro"/>
</dbReference>
<dbReference type="Pfam" id="PF02785">
    <property type="entry name" value="Biotin_carb_C"/>
    <property type="match status" value="1"/>
</dbReference>
<dbReference type="SUPFAM" id="SSF51246">
    <property type="entry name" value="Rudiment single hybrid motif"/>
    <property type="match status" value="1"/>
</dbReference>
<dbReference type="InterPro" id="IPR011764">
    <property type="entry name" value="Biotin_carboxylation_dom"/>
</dbReference>